<dbReference type="AlphaFoldDB" id="A0A2T6B5X2"/>
<proteinExistence type="predicted"/>
<dbReference type="InterPro" id="IPR010813">
    <property type="entry name" value="DUF1413"/>
</dbReference>
<dbReference type="RefSeq" id="WP_107974868.1">
    <property type="nucleotide sequence ID" value="NZ_BMEZ01000003.1"/>
</dbReference>
<keyword evidence="3" id="KW-1185">Reference proteome</keyword>
<gene>
    <name evidence="2" type="ORF">C8N44_103213</name>
</gene>
<name>A0A2T6B5X2_9RHOB</name>
<sequence>MDEKTLNSLRGAIAEWEAETFHLPEVWGETWDDLPIGEKVKTGNAFLRAVRDGRVPEAEDTGRKAGGGRIYRKVQ</sequence>
<evidence type="ECO:0000313" key="3">
    <source>
        <dbReference type="Proteomes" id="UP000244069"/>
    </source>
</evidence>
<comment type="caution">
    <text evidence="2">The sequence shown here is derived from an EMBL/GenBank/DDBJ whole genome shotgun (WGS) entry which is preliminary data.</text>
</comment>
<dbReference type="Proteomes" id="UP000244069">
    <property type="component" value="Unassembled WGS sequence"/>
</dbReference>
<dbReference type="EMBL" id="QBKN01000003">
    <property type="protein sequence ID" value="PTX51469.1"/>
    <property type="molecule type" value="Genomic_DNA"/>
</dbReference>
<protein>
    <submittedName>
        <fullName evidence="2">Uncharacterized protein DUF1413</fullName>
    </submittedName>
</protein>
<reference evidence="2 3" key="1">
    <citation type="submission" date="2018-04" db="EMBL/GenBank/DDBJ databases">
        <title>Genomic Encyclopedia of Archaeal and Bacterial Type Strains, Phase II (KMG-II): from individual species to whole genera.</title>
        <authorList>
            <person name="Goeker M."/>
        </authorList>
    </citation>
    <scope>NUCLEOTIDE SEQUENCE [LARGE SCALE GENOMIC DNA]</scope>
    <source>
        <strain evidence="2 3">DSM 29329</strain>
    </source>
</reference>
<organism evidence="2 3">
    <name type="scientific">Allosediminivita pacifica</name>
    <dbReference type="NCBI Taxonomy" id="1267769"/>
    <lineage>
        <taxon>Bacteria</taxon>
        <taxon>Pseudomonadati</taxon>
        <taxon>Pseudomonadota</taxon>
        <taxon>Alphaproteobacteria</taxon>
        <taxon>Rhodobacterales</taxon>
        <taxon>Paracoccaceae</taxon>
        <taxon>Allosediminivita</taxon>
    </lineage>
</organism>
<evidence type="ECO:0000313" key="2">
    <source>
        <dbReference type="EMBL" id="PTX51469.1"/>
    </source>
</evidence>
<accession>A0A2T6B5X2</accession>
<feature type="region of interest" description="Disordered" evidence="1">
    <location>
        <begin position="55"/>
        <end position="75"/>
    </location>
</feature>
<dbReference type="OrthoDB" id="7631703at2"/>
<evidence type="ECO:0000256" key="1">
    <source>
        <dbReference type="SAM" id="MobiDB-lite"/>
    </source>
</evidence>
<dbReference type="Pfam" id="PF07205">
    <property type="entry name" value="DUF1413"/>
    <property type="match status" value="1"/>
</dbReference>